<accession>A0ABX1E429</accession>
<comment type="caution">
    <text evidence="3">The sequence shown here is derived from an EMBL/GenBank/DDBJ whole genome shotgun (WGS) entry which is preliminary data.</text>
</comment>
<feature type="transmembrane region" description="Helical" evidence="1">
    <location>
        <begin position="65"/>
        <end position="84"/>
    </location>
</feature>
<dbReference type="RefSeq" id="WP_168031479.1">
    <property type="nucleotide sequence ID" value="NZ_JAAVNE010000020.1"/>
</dbReference>
<organism evidence="3 4">
    <name type="scientific">Falsiroseomonas selenitidurans</name>
    <dbReference type="NCBI Taxonomy" id="2716335"/>
    <lineage>
        <taxon>Bacteria</taxon>
        <taxon>Pseudomonadati</taxon>
        <taxon>Pseudomonadota</taxon>
        <taxon>Alphaproteobacteria</taxon>
        <taxon>Acetobacterales</taxon>
        <taxon>Roseomonadaceae</taxon>
        <taxon>Falsiroseomonas</taxon>
    </lineage>
</organism>
<dbReference type="Pfam" id="PF03713">
    <property type="entry name" value="DUF305"/>
    <property type="match status" value="1"/>
</dbReference>
<keyword evidence="1" id="KW-1133">Transmembrane helix</keyword>
<sequence length="162" mass="17910">MGYGRFAAMIATSTIVMFGLMYLNTWAVEHVFFSQTRLWMALLMGATMAFIMMLFMLGMYPNRRANGAILAASLLVFGGSLWLVRSQATVGQVAWMKAMIPHHSIAVLTSARATLQDQRVRHLADQIIATQLREIAEMRALVAEIERSPSPASAPGLPPRMP</sequence>
<dbReference type="Gene3D" id="1.20.1260.10">
    <property type="match status" value="1"/>
</dbReference>
<evidence type="ECO:0000313" key="3">
    <source>
        <dbReference type="EMBL" id="NKC31940.1"/>
    </source>
</evidence>
<keyword evidence="1" id="KW-0812">Transmembrane</keyword>
<dbReference type="EMBL" id="JAAVNE010000020">
    <property type="protein sequence ID" value="NKC31940.1"/>
    <property type="molecule type" value="Genomic_DNA"/>
</dbReference>
<dbReference type="InterPro" id="IPR012347">
    <property type="entry name" value="Ferritin-like"/>
</dbReference>
<name>A0ABX1E429_9PROT</name>
<keyword evidence="4" id="KW-1185">Reference proteome</keyword>
<gene>
    <name evidence="3" type="ORF">HEQ75_13825</name>
</gene>
<evidence type="ECO:0000259" key="2">
    <source>
        <dbReference type="Pfam" id="PF03713"/>
    </source>
</evidence>
<keyword evidence="1" id="KW-0472">Membrane</keyword>
<evidence type="ECO:0000256" key="1">
    <source>
        <dbReference type="SAM" id="Phobius"/>
    </source>
</evidence>
<feature type="transmembrane region" description="Helical" evidence="1">
    <location>
        <begin position="38"/>
        <end position="59"/>
    </location>
</feature>
<feature type="domain" description="DUF305" evidence="2">
    <location>
        <begin position="93"/>
        <end position="153"/>
    </location>
</feature>
<reference evidence="3 4" key="1">
    <citation type="submission" date="2020-03" db="EMBL/GenBank/DDBJ databases">
        <title>Roseomonas selenitidurans sp. nov. isolated from urban soil.</title>
        <authorList>
            <person name="Liu H."/>
        </authorList>
    </citation>
    <scope>NUCLEOTIDE SEQUENCE [LARGE SCALE GENOMIC DNA]</scope>
    <source>
        <strain evidence="3 4">BU-1</strain>
    </source>
</reference>
<protein>
    <submittedName>
        <fullName evidence="3">DUF305 domain-containing protein</fullName>
    </submittedName>
</protein>
<evidence type="ECO:0000313" key="4">
    <source>
        <dbReference type="Proteomes" id="UP000787635"/>
    </source>
</evidence>
<dbReference type="Proteomes" id="UP000787635">
    <property type="component" value="Unassembled WGS sequence"/>
</dbReference>
<feature type="transmembrane region" description="Helical" evidence="1">
    <location>
        <begin position="6"/>
        <end position="26"/>
    </location>
</feature>
<proteinExistence type="predicted"/>
<dbReference type="InterPro" id="IPR005183">
    <property type="entry name" value="DUF305_CopM-like"/>
</dbReference>